<feature type="compositionally biased region" description="Acidic residues" evidence="1">
    <location>
        <begin position="111"/>
        <end position="121"/>
    </location>
</feature>
<dbReference type="EMBL" id="LNIX01000004">
    <property type="protein sequence ID" value="OXA55417.1"/>
    <property type="molecule type" value="Genomic_DNA"/>
</dbReference>
<proteinExistence type="predicted"/>
<evidence type="ECO:0000313" key="2">
    <source>
        <dbReference type="EMBL" id="OXA55417.1"/>
    </source>
</evidence>
<keyword evidence="3" id="KW-1185">Reference proteome</keyword>
<name>A0A226EED1_FOLCA</name>
<feature type="compositionally biased region" description="Acidic residues" evidence="1">
    <location>
        <begin position="366"/>
        <end position="376"/>
    </location>
</feature>
<sequence length="756" mass="82775">MSSPVENKDLIVLPKGEESENTEFSSTEKTATTPIGIFSKPNLRPKRKTRQSFRDLANNGVAEEPETTEQSGSTSNVATSRPSRKARKRRAPAASKKRVCPVKKVKLNFGQEEEAQQDADEVPAPVLERIEELEEGQGGGEENQGQGGDDDNSVPPNLEKMTQEVPCNEGSDVIDALQVASDSPKSTADQQQDIPPLPRLTPSPELSLPDEAPIVPLLRVPTPPAAAPKKKKKAKGRNGNIYIGVANRIWWLKLQQQFGFDNINSFGNFVMGYMNKVHCDFEILHQVAVNVGLFEPQGLAGFRWVNGLPHPINAEGDFIQLPTVQMSQEYCEKAFKVAYDLCLERGKFLVELATGSVEAAGGRDDVGEDGDDESEESTPPVEETTATEEAATTQDEGQQEQEVTSPVSKSGEEDATSSVDTPKTDVTPLEELDEDVFSKTVLLKLTLDLDPITTTEDVDKLGTTPQEEADDLTTTPRTEADDFTTTPQEEADNFTNTPRTEADDLTTTPKEEPGDLTVTSQAKADDLTTTPRTEADDLTTSPQTETDDFNTTPNITKLKVEPDDVTTTPNDEPDDLTTTPKDEPDDLIIMPKEEPDDPTTTPKAETDNFTTRPKEEPDDLTTTPQEATDDLTMPQVDDNFAPEAEDLSRKPITLELSIPPITPQSEPSTYHLNLDLSLFKFESSPGKENIDPNPNPNLTPPSSPISSFMARSLPLNNSPFCEKTRLRQILGDITLDSICSPENFTPLSTPKDDAKK</sequence>
<feature type="compositionally biased region" description="Polar residues" evidence="1">
    <location>
        <begin position="68"/>
        <end position="79"/>
    </location>
</feature>
<reference evidence="2 3" key="1">
    <citation type="submission" date="2015-12" db="EMBL/GenBank/DDBJ databases">
        <title>The genome of Folsomia candida.</title>
        <authorList>
            <person name="Faddeeva A."/>
            <person name="Derks M.F."/>
            <person name="Anvar Y."/>
            <person name="Smit S."/>
            <person name="Van Straalen N."/>
            <person name="Roelofs D."/>
        </authorList>
    </citation>
    <scope>NUCLEOTIDE SEQUENCE [LARGE SCALE GENOMIC DNA]</scope>
    <source>
        <strain evidence="2 3">VU population</strain>
        <tissue evidence="2">Whole body</tissue>
    </source>
</reference>
<dbReference type="AlphaFoldDB" id="A0A226EED1"/>
<dbReference type="OrthoDB" id="6119313at2759"/>
<organism evidence="2 3">
    <name type="scientific">Folsomia candida</name>
    <name type="common">Springtail</name>
    <dbReference type="NCBI Taxonomy" id="158441"/>
    <lineage>
        <taxon>Eukaryota</taxon>
        <taxon>Metazoa</taxon>
        <taxon>Ecdysozoa</taxon>
        <taxon>Arthropoda</taxon>
        <taxon>Hexapoda</taxon>
        <taxon>Collembola</taxon>
        <taxon>Entomobryomorpha</taxon>
        <taxon>Isotomoidea</taxon>
        <taxon>Isotomidae</taxon>
        <taxon>Proisotominae</taxon>
        <taxon>Folsomia</taxon>
    </lineage>
</organism>
<accession>A0A226EED1</accession>
<feature type="compositionally biased region" description="Basic residues" evidence="1">
    <location>
        <begin position="82"/>
        <end position="106"/>
    </location>
</feature>
<comment type="caution">
    <text evidence="2">The sequence shown here is derived from an EMBL/GenBank/DDBJ whole genome shotgun (WGS) entry which is preliminary data.</text>
</comment>
<protein>
    <submittedName>
        <fullName evidence="2">Uncharacterized protein</fullName>
    </submittedName>
</protein>
<feature type="region of interest" description="Disordered" evidence="1">
    <location>
        <begin position="180"/>
        <end position="208"/>
    </location>
</feature>
<evidence type="ECO:0000313" key="3">
    <source>
        <dbReference type="Proteomes" id="UP000198287"/>
    </source>
</evidence>
<feature type="compositionally biased region" description="Low complexity" evidence="1">
    <location>
        <begin position="377"/>
        <end position="404"/>
    </location>
</feature>
<feature type="compositionally biased region" description="Pro residues" evidence="1">
    <location>
        <begin position="693"/>
        <end position="703"/>
    </location>
</feature>
<feature type="compositionally biased region" description="Polar residues" evidence="1">
    <location>
        <begin position="517"/>
        <end position="555"/>
    </location>
</feature>
<feature type="region of interest" description="Disordered" evidence="1">
    <location>
        <begin position="683"/>
        <end position="706"/>
    </location>
</feature>
<feature type="region of interest" description="Disordered" evidence="1">
    <location>
        <begin position="1"/>
        <end position="160"/>
    </location>
</feature>
<feature type="compositionally biased region" description="Gly residues" evidence="1">
    <location>
        <begin position="136"/>
        <end position="147"/>
    </location>
</feature>
<feature type="compositionally biased region" description="Polar residues" evidence="1">
    <location>
        <begin position="180"/>
        <end position="193"/>
    </location>
</feature>
<dbReference type="Proteomes" id="UP000198287">
    <property type="component" value="Unassembled WGS sequence"/>
</dbReference>
<feature type="region of interest" description="Disordered" evidence="1">
    <location>
        <begin position="360"/>
        <end position="431"/>
    </location>
</feature>
<gene>
    <name evidence="2" type="ORF">Fcan01_08982</name>
</gene>
<evidence type="ECO:0000256" key="1">
    <source>
        <dbReference type="SAM" id="MobiDB-lite"/>
    </source>
</evidence>
<feature type="region of interest" description="Disordered" evidence="1">
    <location>
        <begin position="450"/>
        <end position="637"/>
    </location>
</feature>
<feature type="compositionally biased region" description="Polar residues" evidence="1">
    <location>
        <begin position="472"/>
        <end position="499"/>
    </location>
</feature>